<dbReference type="PANTHER" id="PTHR33516:SF2">
    <property type="entry name" value="LEXA REPRESSOR-RELATED"/>
    <property type="match status" value="1"/>
</dbReference>
<accession>A0A5C5VBV0</accession>
<dbReference type="EMBL" id="SIHJ01000001">
    <property type="protein sequence ID" value="TWT35309.1"/>
    <property type="molecule type" value="Genomic_DNA"/>
</dbReference>
<feature type="domain" description="LexA repressor DNA-binding" evidence="1">
    <location>
        <begin position="11"/>
        <end position="74"/>
    </location>
</feature>
<evidence type="ECO:0000313" key="3">
    <source>
        <dbReference type="Proteomes" id="UP000316714"/>
    </source>
</evidence>
<organism evidence="2 3">
    <name type="scientific">Posidoniimonas corsicana</name>
    <dbReference type="NCBI Taxonomy" id="1938618"/>
    <lineage>
        <taxon>Bacteria</taxon>
        <taxon>Pseudomonadati</taxon>
        <taxon>Planctomycetota</taxon>
        <taxon>Planctomycetia</taxon>
        <taxon>Pirellulales</taxon>
        <taxon>Lacipirellulaceae</taxon>
        <taxon>Posidoniimonas</taxon>
    </lineage>
</organism>
<dbReference type="Proteomes" id="UP000316714">
    <property type="component" value="Unassembled WGS sequence"/>
</dbReference>
<keyword evidence="2" id="KW-0378">Hydrolase</keyword>
<dbReference type="EC" id="3.4.21.88" evidence="2"/>
<dbReference type="GO" id="GO:0004252">
    <property type="term" value="F:serine-type endopeptidase activity"/>
    <property type="evidence" value="ECO:0007669"/>
    <property type="project" value="UniProtKB-EC"/>
</dbReference>
<dbReference type="GO" id="GO:0006508">
    <property type="term" value="P:proteolysis"/>
    <property type="evidence" value="ECO:0007669"/>
    <property type="project" value="InterPro"/>
</dbReference>
<keyword evidence="3" id="KW-1185">Reference proteome</keyword>
<dbReference type="InterPro" id="IPR036388">
    <property type="entry name" value="WH-like_DNA-bd_sf"/>
</dbReference>
<sequence length="81" mass="8819">MPTGPFLMPNSPLSRGQARVLVALRSYVATHGYAPTLRELAALLGIRSPYGVLCHLKALERKGYLRRVSHQARAITLHGAA</sequence>
<dbReference type="SUPFAM" id="SSF46785">
    <property type="entry name" value="Winged helix' DNA-binding domain"/>
    <property type="match status" value="1"/>
</dbReference>
<dbReference type="PANTHER" id="PTHR33516">
    <property type="entry name" value="LEXA REPRESSOR"/>
    <property type="match status" value="1"/>
</dbReference>
<gene>
    <name evidence="2" type="primary">lexA_1</name>
    <name evidence="2" type="ORF">KOR34_01990</name>
</gene>
<dbReference type="InterPro" id="IPR006199">
    <property type="entry name" value="LexA_DNA-bd_dom"/>
</dbReference>
<dbReference type="AlphaFoldDB" id="A0A5C5VBV0"/>
<dbReference type="InterPro" id="IPR036390">
    <property type="entry name" value="WH_DNA-bd_sf"/>
</dbReference>
<evidence type="ECO:0000313" key="2">
    <source>
        <dbReference type="EMBL" id="TWT35309.1"/>
    </source>
</evidence>
<evidence type="ECO:0000259" key="1">
    <source>
        <dbReference type="Pfam" id="PF01726"/>
    </source>
</evidence>
<dbReference type="Gene3D" id="1.10.10.10">
    <property type="entry name" value="Winged helix-like DNA-binding domain superfamily/Winged helix DNA-binding domain"/>
    <property type="match status" value="1"/>
</dbReference>
<reference evidence="2 3" key="1">
    <citation type="submission" date="2019-02" db="EMBL/GenBank/DDBJ databases">
        <title>Deep-cultivation of Planctomycetes and their phenomic and genomic characterization uncovers novel biology.</title>
        <authorList>
            <person name="Wiegand S."/>
            <person name="Jogler M."/>
            <person name="Boedeker C."/>
            <person name="Pinto D."/>
            <person name="Vollmers J."/>
            <person name="Rivas-Marin E."/>
            <person name="Kohn T."/>
            <person name="Peeters S.H."/>
            <person name="Heuer A."/>
            <person name="Rast P."/>
            <person name="Oberbeckmann S."/>
            <person name="Bunk B."/>
            <person name="Jeske O."/>
            <person name="Meyerdierks A."/>
            <person name="Storesund J.E."/>
            <person name="Kallscheuer N."/>
            <person name="Luecker S."/>
            <person name="Lage O.M."/>
            <person name="Pohl T."/>
            <person name="Merkel B.J."/>
            <person name="Hornburger P."/>
            <person name="Mueller R.-W."/>
            <person name="Bruemmer F."/>
            <person name="Labrenz M."/>
            <person name="Spormann A.M."/>
            <person name="Op Den Camp H."/>
            <person name="Overmann J."/>
            <person name="Amann R."/>
            <person name="Jetten M.S.M."/>
            <person name="Mascher T."/>
            <person name="Medema M.H."/>
            <person name="Devos D.P."/>
            <person name="Kaster A.-K."/>
            <person name="Ovreas L."/>
            <person name="Rohde M."/>
            <person name="Galperin M.Y."/>
            <person name="Jogler C."/>
        </authorList>
    </citation>
    <scope>NUCLEOTIDE SEQUENCE [LARGE SCALE GENOMIC DNA]</scope>
    <source>
        <strain evidence="2 3">KOR34</strain>
    </source>
</reference>
<dbReference type="Pfam" id="PF01726">
    <property type="entry name" value="LexA_DNA_bind"/>
    <property type="match status" value="1"/>
</dbReference>
<name>A0A5C5VBV0_9BACT</name>
<protein>
    <submittedName>
        <fullName evidence="2">LexA repressor</fullName>
        <ecNumber evidence="2">3.4.21.88</ecNumber>
    </submittedName>
</protein>
<comment type="caution">
    <text evidence="2">The sequence shown here is derived from an EMBL/GenBank/DDBJ whole genome shotgun (WGS) entry which is preliminary data.</text>
</comment>
<dbReference type="InterPro" id="IPR050077">
    <property type="entry name" value="LexA_repressor"/>
</dbReference>
<proteinExistence type="predicted"/>